<name>A0ABR8CTD1_9NOST</name>
<protein>
    <submittedName>
        <fullName evidence="2">GNAT family N-acetyltransferase</fullName>
    </submittedName>
</protein>
<dbReference type="PANTHER" id="PTHR43792:SF9">
    <property type="entry name" value="RIBOSOMAL-PROTEIN-ALANINE ACETYLTRANSFERASE"/>
    <property type="match status" value="1"/>
</dbReference>
<reference evidence="2 3" key="1">
    <citation type="journal article" date="2020" name="ISME J.">
        <title>Comparative genomics reveals insights into cyanobacterial evolution and habitat adaptation.</title>
        <authorList>
            <person name="Chen M.Y."/>
            <person name="Teng W.K."/>
            <person name="Zhao L."/>
            <person name="Hu C.X."/>
            <person name="Zhou Y.K."/>
            <person name="Han B.P."/>
            <person name="Song L.R."/>
            <person name="Shu W.S."/>
        </authorList>
    </citation>
    <scope>NUCLEOTIDE SEQUENCE [LARGE SCALE GENOMIC DNA]</scope>
    <source>
        <strain evidence="2 3">FACHB-260</strain>
    </source>
</reference>
<dbReference type="RefSeq" id="WP_190407494.1">
    <property type="nucleotide sequence ID" value="NZ_JACJRF010000019.1"/>
</dbReference>
<proteinExistence type="predicted"/>
<dbReference type="Pfam" id="PF13302">
    <property type="entry name" value="Acetyltransf_3"/>
    <property type="match status" value="1"/>
</dbReference>
<evidence type="ECO:0000313" key="2">
    <source>
        <dbReference type="EMBL" id="MBD2345045.1"/>
    </source>
</evidence>
<evidence type="ECO:0000313" key="3">
    <source>
        <dbReference type="Proteomes" id="UP000607281"/>
    </source>
</evidence>
<dbReference type="Proteomes" id="UP000607281">
    <property type="component" value="Unassembled WGS sequence"/>
</dbReference>
<evidence type="ECO:0000259" key="1">
    <source>
        <dbReference type="PROSITE" id="PS51186"/>
    </source>
</evidence>
<accession>A0ABR8CTD1</accession>
<dbReference type="InterPro" id="IPR016181">
    <property type="entry name" value="Acyl_CoA_acyltransferase"/>
</dbReference>
<dbReference type="PANTHER" id="PTHR43792">
    <property type="entry name" value="GNAT FAMILY, PUTATIVE (AFU_ORTHOLOGUE AFUA_3G00765)-RELATED-RELATED"/>
    <property type="match status" value="1"/>
</dbReference>
<sequence length="178" mass="20694">MDNFPTLETQRLLLRQEKPEDAGAVFEVFSNPKVTQFHDLDTFTNIEEAFSLIERRTKRFETGQGIRWGITRQLDNIVIGSCGFTWDKQAHSAEIGYELNSTYWRQGIMKEALQAILQYGFFECNLQYVIAEVMLDNIASKKLLCKLGFQNQGVLKQHGFWKGQYHDLEQFILTLDCQ</sequence>
<dbReference type="EMBL" id="JACJRF010000019">
    <property type="protein sequence ID" value="MBD2345045.1"/>
    <property type="molecule type" value="Genomic_DNA"/>
</dbReference>
<dbReference type="InterPro" id="IPR051531">
    <property type="entry name" value="N-acetyltransferase"/>
</dbReference>
<gene>
    <name evidence="2" type="ORF">H6G18_12935</name>
</gene>
<dbReference type="PROSITE" id="PS51186">
    <property type="entry name" value="GNAT"/>
    <property type="match status" value="1"/>
</dbReference>
<organism evidence="2 3">
    <name type="scientific">Anabaena subtropica FACHB-260</name>
    <dbReference type="NCBI Taxonomy" id="2692884"/>
    <lineage>
        <taxon>Bacteria</taxon>
        <taxon>Bacillati</taxon>
        <taxon>Cyanobacteriota</taxon>
        <taxon>Cyanophyceae</taxon>
        <taxon>Nostocales</taxon>
        <taxon>Nostocaceae</taxon>
        <taxon>Anabaena</taxon>
    </lineage>
</organism>
<feature type="domain" description="N-acetyltransferase" evidence="1">
    <location>
        <begin position="12"/>
        <end position="178"/>
    </location>
</feature>
<comment type="caution">
    <text evidence="2">The sequence shown here is derived from an EMBL/GenBank/DDBJ whole genome shotgun (WGS) entry which is preliminary data.</text>
</comment>
<dbReference type="InterPro" id="IPR000182">
    <property type="entry name" value="GNAT_dom"/>
</dbReference>
<dbReference type="Gene3D" id="3.40.630.30">
    <property type="match status" value="1"/>
</dbReference>
<keyword evidence="3" id="KW-1185">Reference proteome</keyword>
<dbReference type="SUPFAM" id="SSF55729">
    <property type="entry name" value="Acyl-CoA N-acyltransferases (Nat)"/>
    <property type="match status" value="1"/>
</dbReference>